<name>A0A7S7RNI4_9BACT</name>
<dbReference type="RefSeq" id="WP_194372292.1">
    <property type="nucleotide sequence ID" value="NZ_CP054492.1"/>
</dbReference>
<accession>A0A7S7RNI4</accession>
<sequence length="84" mass="9568">MSTTTYFEENLYPPKYEDGKADKTKSPFTLDVAVSNFFGDSHQVYLRTTDENRKEITLHLTKEQAYSLAEALESAASYIGYDNT</sequence>
<proteinExistence type="predicted"/>
<dbReference type="KEGG" id="sbal:HUE88_06520"/>
<evidence type="ECO:0000313" key="1">
    <source>
        <dbReference type="EMBL" id="QOY53322.1"/>
    </source>
</evidence>
<gene>
    <name evidence="1" type="ORF">HUE88_06520</name>
</gene>
<reference evidence="1 2" key="1">
    <citation type="submission" date="2020-05" db="EMBL/GenBank/DDBJ databases">
        <title>Sulfurimonas marisnigri, sp. nov., and Sulfurimonas baltica, sp. nov., manganese oxide reducing chemolithoautotrophs of the class Epsilonproteobacteria isolated from the pelagic redoxclines of the Black and Baltic Seas and emended description of the genus Sulfurimonas.</title>
        <authorList>
            <person name="Henkel J.V."/>
            <person name="Laudan C."/>
            <person name="Werner J."/>
            <person name="Neu T."/>
            <person name="Plewe S."/>
            <person name="Sproer C."/>
            <person name="Bunk B."/>
            <person name="Schulz-Vogt H.N."/>
        </authorList>
    </citation>
    <scope>NUCLEOTIDE SEQUENCE [LARGE SCALE GENOMIC DNA]</scope>
    <source>
        <strain evidence="1 2">GD2</strain>
    </source>
</reference>
<dbReference type="Proteomes" id="UP000593994">
    <property type="component" value="Chromosome"/>
</dbReference>
<dbReference type="EMBL" id="CP054492">
    <property type="protein sequence ID" value="QOY53322.1"/>
    <property type="molecule type" value="Genomic_DNA"/>
</dbReference>
<organism evidence="1 2">
    <name type="scientific">Candidatus Sulfurimonas baltica</name>
    <dbReference type="NCBI Taxonomy" id="2740404"/>
    <lineage>
        <taxon>Bacteria</taxon>
        <taxon>Pseudomonadati</taxon>
        <taxon>Campylobacterota</taxon>
        <taxon>Epsilonproteobacteria</taxon>
        <taxon>Campylobacterales</taxon>
        <taxon>Sulfurimonadaceae</taxon>
        <taxon>Sulfurimonas</taxon>
    </lineage>
</organism>
<keyword evidence="2" id="KW-1185">Reference proteome</keyword>
<protein>
    <submittedName>
        <fullName evidence="1">Uncharacterized protein</fullName>
    </submittedName>
</protein>
<evidence type="ECO:0000313" key="2">
    <source>
        <dbReference type="Proteomes" id="UP000593994"/>
    </source>
</evidence>
<dbReference type="AlphaFoldDB" id="A0A7S7RNI4"/>